<dbReference type="SUPFAM" id="SSF46626">
    <property type="entry name" value="Cytochrome c"/>
    <property type="match status" value="1"/>
</dbReference>
<evidence type="ECO:0000256" key="4">
    <source>
        <dbReference type="PROSITE-ProRule" id="PRU00433"/>
    </source>
</evidence>
<dbReference type="GO" id="GO:0046872">
    <property type="term" value="F:metal ion binding"/>
    <property type="evidence" value="ECO:0007669"/>
    <property type="project" value="UniProtKB-KW"/>
</dbReference>
<dbReference type="AlphaFoldDB" id="A0A517ZD84"/>
<name>A0A517ZD84_9PLAN</name>
<dbReference type="Pfam" id="PF07635">
    <property type="entry name" value="PSCyt1"/>
    <property type="match status" value="1"/>
</dbReference>
<dbReference type="Proteomes" id="UP000320496">
    <property type="component" value="Chromosome"/>
</dbReference>
<evidence type="ECO:0000256" key="2">
    <source>
        <dbReference type="ARBA" id="ARBA00022723"/>
    </source>
</evidence>
<dbReference type="InterPro" id="IPR009056">
    <property type="entry name" value="Cyt_c-like_dom"/>
</dbReference>
<accession>A0A517ZD84</accession>
<keyword evidence="2 4" id="KW-0479">Metal-binding</keyword>
<dbReference type="InterPro" id="IPR011444">
    <property type="entry name" value="DUF1549"/>
</dbReference>
<dbReference type="KEGG" id="mri:Mal4_48100"/>
<dbReference type="InterPro" id="IPR036909">
    <property type="entry name" value="Cyt_c-like_dom_sf"/>
</dbReference>
<evidence type="ECO:0000313" key="8">
    <source>
        <dbReference type="Proteomes" id="UP000320496"/>
    </source>
</evidence>
<feature type="region of interest" description="Disordered" evidence="5">
    <location>
        <begin position="7"/>
        <end position="44"/>
    </location>
</feature>
<gene>
    <name evidence="7" type="ORF">Mal4_48100</name>
</gene>
<evidence type="ECO:0000256" key="1">
    <source>
        <dbReference type="ARBA" id="ARBA00022617"/>
    </source>
</evidence>
<dbReference type="PANTHER" id="PTHR35889:SF3">
    <property type="entry name" value="F-BOX DOMAIN-CONTAINING PROTEIN"/>
    <property type="match status" value="1"/>
</dbReference>
<evidence type="ECO:0000259" key="6">
    <source>
        <dbReference type="PROSITE" id="PS51007"/>
    </source>
</evidence>
<evidence type="ECO:0000256" key="5">
    <source>
        <dbReference type="SAM" id="MobiDB-lite"/>
    </source>
</evidence>
<protein>
    <submittedName>
        <fullName evidence="7">Planctomycete cytochrome C</fullName>
    </submittedName>
</protein>
<dbReference type="Pfam" id="PF07583">
    <property type="entry name" value="PSCyt2"/>
    <property type="match status" value="1"/>
</dbReference>
<keyword evidence="3 4" id="KW-0408">Iron</keyword>
<dbReference type="InterPro" id="IPR022655">
    <property type="entry name" value="DUF1553"/>
</dbReference>
<evidence type="ECO:0000256" key="3">
    <source>
        <dbReference type="ARBA" id="ARBA00023004"/>
    </source>
</evidence>
<dbReference type="InterPro" id="IPR011429">
    <property type="entry name" value="Cyt_c_Planctomycete-type"/>
</dbReference>
<dbReference type="PANTHER" id="PTHR35889">
    <property type="entry name" value="CYCLOINULO-OLIGOSACCHARIDE FRUCTANOTRANSFERASE-RELATED"/>
    <property type="match status" value="1"/>
</dbReference>
<dbReference type="GO" id="GO:0020037">
    <property type="term" value="F:heme binding"/>
    <property type="evidence" value="ECO:0007669"/>
    <property type="project" value="InterPro"/>
</dbReference>
<feature type="domain" description="Cytochrome c" evidence="6">
    <location>
        <begin position="64"/>
        <end position="161"/>
    </location>
</feature>
<evidence type="ECO:0000313" key="7">
    <source>
        <dbReference type="EMBL" id="QDU40453.1"/>
    </source>
</evidence>
<reference evidence="7 8" key="1">
    <citation type="submission" date="2019-02" db="EMBL/GenBank/DDBJ databases">
        <title>Deep-cultivation of Planctomycetes and their phenomic and genomic characterization uncovers novel biology.</title>
        <authorList>
            <person name="Wiegand S."/>
            <person name="Jogler M."/>
            <person name="Boedeker C."/>
            <person name="Pinto D."/>
            <person name="Vollmers J."/>
            <person name="Rivas-Marin E."/>
            <person name="Kohn T."/>
            <person name="Peeters S.H."/>
            <person name="Heuer A."/>
            <person name="Rast P."/>
            <person name="Oberbeckmann S."/>
            <person name="Bunk B."/>
            <person name="Jeske O."/>
            <person name="Meyerdierks A."/>
            <person name="Storesund J.E."/>
            <person name="Kallscheuer N."/>
            <person name="Luecker S."/>
            <person name="Lage O.M."/>
            <person name="Pohl T."/>
            <person name="Merkel B.J."/>
            <person name="Hornburger P."/>
            <person name="Mueller R.-W."/>
            <person name="Bruemmer F."/>
            <person name="Labrenz M."/>
            <person name="Spormann A.M."/>
            <person name="Op den Camp H."/>
            <person name="Overmann J."/>
            <person name="Amann R."/>
            <person name="Jetten M.S.M."/>
            <person name="Mascher T."/>
            <person name="Medema M.H."/>
            <person name="Devos D.P."/>
            <person name="Kaster A.-K."/>
            <person name="Ovreas L."/>
            <person name="Rohde M."/>
            <person name="Galperin M.Y."/>
            <person name="Jogler C."/>
        </authorList>
    </citation>
    <scope>NUCLEOTIDE SEQUENCE [LARGE SCALE GENOMIC DNA]</scope>
    <source>
        <strain evidence="7 8">Mal4</strain>
    </source>
</reference>
<sequence length="1149" mass="128195">MCILNADGISATQGSPSPPPHAPPNRNRQTGMIHPPSPSSSRPLTRTAAITLGALLTALTSFAAADTPAEELFETHIRPVLVERCLECHGKDDQSGELRLDSRSSTLKGGEGGAVIVPGHPEQSRLIEAIRQTGDLEMPPSGPKLTDDQIAAFETWIRLGAPWPETTKQLVSAKETAAQDHWAFQPVGQPAIPMATDSDWVHTPIDAFVLRKLHEAGLSPSPEADRRTLIRRATYTLTGLPPAPEEVDAFVRDESPDAWEQLVDRLLESPHYGEQWARHWLDVARYSDTKGYVYAREERFWVHAWVYRDWVVQALNNDLPYDRFLLLQLAADQVEDRDTADLAAMGFLTLGRRFLGVERDIIDDRIDVVTRGTMGLTVGCARCHDHKYDPIPTTDYYALYGVFDSSAERLVPVDEEPAGDEAFQQGLKERQQKLASRLAEAREESSARARSRIADYLHAQTELHKYPPQGFDQIFQKSDLLPDFVRRWERYLFEAGRRNDPVFVPWHAFAELPEDDFAARAAAVTKELQQRPTGEINPLVLEAFAAPPATFGEAIDRYAALFQQIEADWQQQLKEAKSSEAAPPEQLPSPAAEQLRQVLYGPQAPSVVPDQPVVHLEGLFDSGTLTQVWKLQGEVDRWIINARPPARYALTLIDRPVPTTPRVFVRGNPQNLGEAIPRRFLSVLADADEGRFEQGSGRLELARAIIDPENPLTARVIVNRVWAHHFGQGLVTTPSDFGLRAEPPSHPQLLDWLTTDFVENGWSLKRLHRLILLSSTFRQSSAAPASEADRQRIRQIDPDNRLLSRMNAHRLTFEEFRDATLAATGELDLSVGGKPSDLFAHPSPRRRTLYGRIDRQYLPGTLRVFDFANPDLHTPQRSETTVPQQALFFLNDDLMLARVRALADAAAQQSSPEQAVNELFRRVLQREPTDSERAEALALVDAASRQEAPIVRPTVADWQYGYGAFDESSQRVTGFTALPHFNGAAWQGGPKWPDPKLGWVQLTADGGHPGNDRQHACVRRWTAPHDMTVSIRSHLRQEAAPGDGIRAFVVSSRAGLLQSASIHKSETDLDVDAIDVAAGETIDFLVDIGDVLNSDQYFWQATIAQAAGTPDAVTWDSRLDFTHDTVTPLNEWEQLAQVLLCTNEFLFVD</sequence>
<keyword evidence="1 4" id="KW-0349">Heme</keyword>
<proteinExistence type="predicted"/>
<keyword evidence="8" id="KW-1185">Reference proteome</keyword>
<organism evidence="7 8">
    <name type="scientific">Maioricimonas rarisocia</name>
    <dbReference type="NCBI Taxonomy" id="2528026"/>
    <lineage>
        <taxon>Bacteria</taxon>
        <taxon>Pseudomonadati</taxon>
        <taxon>Planctomycetota</taxon>
        <taxon>Planctomycetia</taxon>
        <taxon>Planctomycetales</taxon>
        <taxon>Planctomycetaceae</taxon>
        <taxon>Maioricimonas</taxon>
    </lineage>
</organism>
<dbReference type="EMBL" id="CP036275">
    <property type="protein sequence ID" value="QDU40453.1"/>
    <property type="molecule type" value="Genomic_DNA"/>
</dbReference>
<dbReference type="Pfam" id="PF07587">
    <property type="entry name" value="PSD1"/>
    <property type="match status" value="1"/>
</dbReference>
<dbReference type="PROSITE" id="PS51007">
    <property type="entry name" value="CYTC"/>
    <property type="match status" value="1"/>
</dbReference>
<dbReference type="GO" id="GO:0009055">
    <property type="term" value="F:electron transfer activity"/>
    <property type="evidence" value="ECO:0007669"/>
    <property type="project" value="InterPro"/>
</dbReference>